<dbReference type="SUPFAM" id="SSF52047">
    <property type="entry name" value="RNI-like"/>
    <property type="match status" value="1"/>
</dbReference>
<dbReference type="EMBL" id="JACGWK010000003">
    <property type="protein sequence ID" value="KAL0364523.1"/>
    <property type="molecule type" value="Genomic_DNA"/>
</dbReference>
<reference evidence="1" key="1">
    <citation type="submission" date="2020-06" db="EMBL/GenBank/DDBJ databases">
        <authorList>
            <person name="Li T."/>
            <person name="Hu X."/>
            <person name="Zhang T."/>
            <person name="Song X."/>
            <person name="Zhang H."/>
            <person name="Dai N."/>
            <person name="Sheng W."/>
            <person name="Hou X."/>
            <person name="Wei L."/>
        </authorList>
    </citation>
    <scope>NUCLEOTIDE SEQUENCE</scope>
    <source>
        <strain evidence="1">G01</strain>
        <tissue evidence="1">Leaf</tissue>
    </source>
</reference>
<dbReference type="Gene3D" id="3.80.10.10">
    <property type="entry name" value="Ribonuclease Inhibitor"/>
    <property type="match status" value="1"/>
</dbReference>
<reference evidence="1" key="2">
    <citation type="journal article" date="2024" name="Plant">
        <title>Genomic evolution and insights into agronomic trait innovations of Sesamum species.</title>
        <authorList>
            <person name="Miao H."/>
            <person name="Wang L."/>
            <person name="Qu L."/>
            <person name="Liu H."/>
            <person name="Sun Y."/>
            <person name="Le M."/>
            <person name="Wang Q."/>
            <person name="Wei S."/>
            <person name="Zheng Y."/>
            <person name="Lin W."/>
            <person name="Duan Y."/>
            <person name="Cao H."/>
            <person name="Xiong S."/>
            <person name="Wang X."/>
            <person name="Wei L."/>
            <person name="Li C."/>
            <person name="Ma Q."/>
            <person name="Ju M."/>
            <person name="Zhao R."/>
            <person name="Li G."/>
            <person name="Mu C."/>
            <person name="Tian Q."/>
            <person name="Mei H."/>
            <person name="Zhang T."/>
            <person name="Gao T."/>
            <person name="Zhang H."/>
        </authorList>
    </citation>
    <scope>NUCLEOTIDE SEQUENCE</scope>
    <source>
        <strain evidence="1">G01</strain>
    </source>
</reference>
<organism evidence="1">
    <name type="scientific">Sesamum angustifolium</name>
    <dbReference type="NCBI Taxonomy" id="2727405"/>
    <lineage>
        <taxon>Eukaryota</taxon>
        <taxon>Viridiplantae</taxon>
        <taxon>Streptophyta</taxon>
        <taxon>Embryophyta</taxon>
        <taxon>Tracheophyta</taxon>
        <taxon>Spermatophyta</taxon>
        <taxon>Magnoliopsida</taxon>
        <taxon>eudicotyledons</taxon>
        <taxon>Gunneridae</taxon>
        <taxon>Pentapetalae</taxon>
        <taxon>asterids</taxon>
        <taxon>lamiids</taxon>
        <taxon>Lamiales</taxon>
        <taxon>Pedaliaceae</taxon>
        <taxon>Sesamum</taxon>
    </lineage>
</organism>
<accession>A0AAW2QAP9</accession>
<gene>
    <name evidence="1" type="ORF">Sangu_0549900</name>
</gene>
<dbReference type="PANTHER" id="PTHR15140:SF33">
    <property type="entry name" value="LATE BLIGHT RESISTANCE PROTEIN HOMOLOG R1A-3 ISOFORM X1"/>
    <property type="match status" value="1"/>
</dbReference>
<dbReference type="InterPro" id="IPR032675">
    <property type="entry name" value="LRR_dom_sf"/>
</dbReference>
<proteinExistence type="predicted"/>
<sequence>MELALDVDEPLCCFEHLDSLHKLESLKWSVVNPKLQVVVPAASAPIFPPGLKKLTLSEFGCPWEYMSTIAELENLEVLKLQCYAFQGQVWDTKWFIFSKLIFLLIEDTDLEDWYVKNFQRFPSLERLIFRHCYKLKEIPKEIGDIKHLKMIELDDCNPSLCGFYKALGRQSSPQEKASGSC</sequence>
<dbReference type="AlphaFoldDB" id="A0AAW2QAP9"/>
<protein>
    <submittedName>
        <fullName evidence="1">Uncharacterized protein</fullName>
    </submittedName>
</protein>
<comment type="caution">
    <text evidence="1">The sequence shown here is derived from an EMBL/GenBank/DDBJ whole genome shotgun (WGS) entry which is preliminary data.</text>
</comment>
<name>A0AAW2QAP9_9LAMI</name>
<evidence type="ECO:0000313" key="1">
    <source>
        <dbReference type="EMBL" id="KAL0364523.1"/>
    </source>
</evidence>
<dbReference type="PANTHER" id="PTHR15140">
    <property type="entry name" value="TUBULIN-SPECIFIC CHAPERONE E"/>
    <property type="match status" value="1"/>
</dbReference>